<dbReference type="PANTHER" id="PTHR12748:SF0">
    <property type="entry name" value="ORIGIN RECOGNITION COMPLEX SUBUNIT 3"/>
    <property type="match status" value="1"/>
</dbReference>
<organism evidence="14 15">
    <name type="scientific">Cherax quadricarinatus</name>
    <name type="common">Australian red claw crayfish</name>
    <dbReference type="NCBI Taxonomy" id="27406"/>
    <lineage>
        <taxon>Eukaryota</taxon>
        <taxon>Metazoa</taxon>
        <taxon>Ecdysozoa</taxon>
        <taxon>Arthropoda</taxon>
        <taxon>Crustacea</taxon>
        <taxon>Multicrustacea</taxon>
        <taxon>Malacostraca</taxon>
        <taxon>Eumalacostraca</taxon>
        <taxon>Eucarida</taxon>
        <taxon>Decapoda</taxon>
        <taxon>Pleocyemata</taxon>
        <taxon>Astacidea</taxon>
        <taxon>Parastacoidea</taxon>
        <taxon>Parastacidae</taxon>
        <taxon>Cherax</taxon>
    </lineage>
</organism>
<evidence type="ECO:0000256" key="6">
    <source>
        <dbReference type="ARBA" id="ARBA00023125"/>
    </source>
</evidence>
<reference evidence="14 15" key="1">
    <citation type="journal article" date="2024" name="BMC Genomics">
        <title>Genome assembly of redclaw crayfish (Cherax quadricarinatus) provides insights into its immune adaptation and hypoxia tolerance.</title>
        <authorList>
            <person name="Liu Z."/>
            <person name="Zheng J."/>
            <person name="Li H."/>
            <person name="Fang K."/>
            <person name="Wang S."/>
            <person name="He J."/>
            <person name="Zhou D."/>
            <person name="Weng S."/>
            <person name="Chi M."/>
            <person name="Gu Z."/>
            <person name="He J."/>
            <person name="Li F."/>
            <person name="Wang M."/>
        </authorList>
    </citation>
    <scope>NUCLEOTIDE SEQUENCE [LARGE SCALE GENOMIC DNA]</scope>
    <source>
        <strain evidence="14">ZL_2023a</strain>
    </source>
</reference>
<dbReference type="Pfam" id="PF07034">
    <property type="entry name" value="ORC3_N"/>
    <property type="match status" value="1"/>
</dbReference>
<dbReference type="Pfam" id="PF18137">
    <property type="entry name" value="WHD_ORC"/>
    <property type="match status" value="1"/>
</dbReference>
<dbReference type="Pfam" id="PF19675">
    <property type="entry name" value="ORC3_ins"/>
    <property type="match status" value="1"/>
</dbReference>
<comment type="caution">
    <text evidence="14">The sequence shown here is derived from an EMBL/GenBank/DDBJ whole genome shotgun (WGS) entry which is preliminary data.</text>
</comment>
<feature type="domain" description="Origin recognition complex subunit 3 N-terminal" evidence="11">
    <location>
        <begin position="1"/>
        <end position="480"/>
    </location>
</feature>
<name>A0AAW0WRH6_CHEQU</name>
<dbReference type="GO" id="GO:0003688">
    <property type="term" value="F:DNA replication origin binding"/>
    <property type="evidence" value="ECO:0007669"/>
    <property type="project" value="TreeGrafter"/>
</dbReference>
<dbReference type="GO" id="GO:0006270">
    <property type="term" value="P:DNA replication initiation"/>
    <property type="evidence" value="ECO:0007669"/>
    <property type="project" value="TreeGrafter"/>
</dbReference>
<dbReference type="CDD" id="cd20704">
    <property type="entry name" value="Orc3"/>
    <property type="match status" value="2"/>
</dbReference>
<dbReference type="InterPro" id="IPR045663">
    <property type="entry name" value="ORC3_ins"/>
</dbReference>
<evidence type="ECO:0000256" key="9">
    <source>
        <dbReference type="ARBA" id="ARBA00045241"/>
    </source>
</evidence>
<evidence type="ECO:0000256" key="3">
    <source>
        <dbReference type="ARBA" id="ARBA00019085"/>
    </source>
</evidence>
<evidence type="ECO:0000259" key="12">
    <source>
        <dbReference type="Pfam" id="PF18137"/>
    </source>
</evidence>
<dbReference type="GO" id="GO:0005656">
    <property type="term" value="C:nuclear pre-replicative complex"/>
    <property type="evidence" value="ECO:0007669"/>
    <property type="project" value="TreeGrafter"/>
</dbReference>
<comment type="function">
    <text evidence="9">Component of the origin recognition complex (ORC) that binds origins of replication. DNA-binding is ATP-dependent. The specific DNA sequences that define origins of replication have not been identified yet. ORC is required to assemble the pre-replication complex necessary to initiate DNA replication. Binds histone H3 and H4 trimethylation marks H3K9me3, H3K27me3 and H4K20me3.</text>
</comment>
<feature type="region of interest" description="Disordered" evidence="10">
    <location>
        <begin position="233"/>
        <end position="268"/>
    </location>
</feature>
<evidence type="ECO:0000259" key="13">
    <source>
        <dbReference type="Pfam" id="PF19675"/>
    </source>
</evidence>
<comment type="subunit">
    <text evidence="8">Component of ORC, a complex composed of at least 6 subunits: ORC1, ORC2, ORC3, ORC4, ORC5 and ORC6. ORC is regulated in a cell-cycle dependent manner. It is sequentially assembled at the exit from anaphase of mitosis and disassembled as cells enter S phase.</text>
</comment>
<dbReference type="EMBL" id="JARKIK010000071">
    <property type="protein sequence ID" value="KAK8728474.1"/>
    <property type="molecule type" value="Genomic_DNA"/>
</dbReference>
<accession>A0AAW0WRH6</accession>
<comment type="similarity">
    <text evidence="2">Belongs to the ORC3 family.</text>
</comment>
<keyword evidence="7" id="KW-0539">Nucleus</keyword>
<evidence type="ECO:0000256" key="2">
    <source>
        <dbReference type="ARBA" id="ARBA00010977"/>
    </source>
</evidence>
<evidence type="ECO:0000313" key="15">
    <source>
        <dbReference type="Proteomes" id="UP001445076"/>
    </source>
</evidence>
<evidence type="ECO:0000313" key="14">
    <source>
        <dbReference type="EMBL" id="KAK8728474.1"/>
    </source>
</evidence>
<sequence length="849" mass="95222">MATVSVSKGVFSFKRSKANKRKEAASTTLDYWTECDEDTRDRSYKNYVKCWQMVTNILHDLQSSVHAKVFEDLVHFIKNARKNCSIKASENHIESMQGQNDIPTACLVTGVNMPDHEAIFESLVRLLADGVTPHIAQLHSRDCNTLRSAMHKMITQLMGQNDLVDLDDEVMIGPSIKRRQINMTVLTSWYKECTDVLTQEKNSSKLRGSTQKATILCNDETCKAVTSPRKAVASPRKAVASPHKAVASPRKAVASPRKTVASPRKAVASPHKAVTSQFKAVASPLKAMASPHKAMSSSLMAIASPHKTVGSSCKEMGSPSIAMKSFSNNGSPQKKIKLSKETSLPTEDDHQPLVVILEDVESFPMNVLHDLILICSEHHCDLPFVFVFGVATTPAAVHRSLSQNVSACIAMETFQAEPSTHFLNHVIEKVVMSDEVPFHIGGRPFKLLLDIFLYNDLSVKNFIKGLKLCMMQHFMNNSSAFLCCPAPERASVVRAMTPAQLDIIRKLPSFRSYVESCPPKEQAALLLEEKVCKATIRRLLNKLDCWYDCFCCLVKVVHALTSSLPQAPLGRQVREVLTTCLSHELVETEEFKEADKMLRLMAREELLPIVTNIIGILIEWVEKDENLLHLHDELSLMLGRLNSLDQLDQVNDNSITEEMQISIQSSDRFHLKEKLLEIAKKKYKKPNAYESLRSEVLQLLINAFEQLLKPVNKQPLHEVLFFDSSSMVKRHLVGMPRAALTTALSNPHHYLQCECCQLEDLSSVVPTLPDVSVAYKLHLECGRLINLYDWLQAFISVTEPEEDTSSKRTIDQKLQARFAQAVSELQFLGFVKPTRRKTDHVARLTWGGC</sequence>
<evidence type="ECO:0000256" key="8">
    <source>
        <dbReference type="ARBA" id="ARBA00026084"/>
    </source>
</evidence>
<comment type="subcellular location">
    <subcellularLocation>
        <location evidence="1">Nucleus</location>
    </subcellularLocation>
</comment>
<evidence type="ECO:0000256" key="4">
    <source>
        <dbReference type="ARBA" id="ARBA00022553"/>
    </source>
</evidence>
<proteinExistence type="inferred from homology"/>
<evidence type="ECO:0000256" key="5">
    <source>
        <dbReference type="ARBA" id="ARBA00022705"/>
    </source>
</evidence>
<dbReference type="Proteomes" id="UP001445076">
    <property type="component" value="Unassembled WGS sequence"/>
</dbReference>
<dbReference type="GO" id="GO:0005664">
    <property type="term" value="C:nuclear origin of replication recognition complex"/>
    <property type="evidence" value="ECO:0007669"/>
    <property type="project" value="InterPro"/>
</dbReference>
<evidence type="ECO:0000259" key="11">
    <source>
        <dbReference type="Pfam" id="PF07034"/>
    </source>
</evidence>
<keyword evidence="6" id="KW-0238">DNA-binding</keyword>
<feature type="domain" description="Origin recognition complex subunit 3 winged helix C-terminal" evidence="12">
    <location>
        <begin position="737"/>
        <end position="846"/>
    </location>
</feature>
<feature type="domain" description="Origin recognition complex subunit 3 insertion" evidence="13">
    <location>
        <begin position="494"/>
        <end position="724"/>
    </location>
</feature>
<dbReference type="InterPro" id="IPR045667">
    <property type="entry name" value="ORC3_N"/>
</dbReference>
<protein>
    <recommendedName>
        <fullName evidence="3">Origin recognition complex subunit 3</fullName>
    </recommendedName>
</protein>
<evidence type="ECO:0000256" key="10">
    <source>
        <dbReference type="SAM" id="MobiDB-lite"/>
    </source>
</evidence>
<gene>
    <name evidence="14" type="ORF">OTU49_008966</name>
</gene>
<dbReference type="AlphaFoldDB" id="A0AAW0WRH6"/>
<dbReference type="InterPro" id="IPR020795">
    <property type="entry name" value="ORC3"/>
</dbReference>
<dbReference type="InterPro" id="IPR040855">
    <property type="entry name" value="ORC_WH_C"/>
</dbReference>
<feature type="region of interest" description="Disordered" evidence="10">
    <location>
        <begin position="323"/>
        <end position="344"/>
    </location>
</feature>
<keyword evidence="5" id="KW-0235">DNA replication</keyword>
<dbReference type="PANTHER" id="PTHR12748">
    <property type="entry name" value="ORIGIN RECOGNITION COMPLEX SUBUNIT 3"/>
    <property type="match status" value="1"/>
</dbReference>
<evidence type="ECO:0000256" key="1">
    <source>
        <dbReference type="ARBA" id="ARBA00004123"/>
    </source>
</evidence>
<keyword evidence="4" id="KW-0597">Phosphoprotein</keyword>
<evidence type="ECO:0000256" key="7">
    <source>
        <dbReference type="ARBA" id="ARBA00023242"/>
    </source>
</evidence>
<keyword evidence="15" id="KW-1185">Reference proteome</keyword>
<dbReference type="GO" id="GO:0031261">
    <property type="term" value="C:DNA replication preinitiation complex"/>
    <property type="evidence" value="ECO:0007669"/>
    <property type="project" value="TreeGrafter"/>
</dbReference>